<feature type="region of interest" description="Disordered" evidence="8">
    <location>
        <begin position="404"/>
        <end position="424"/>
    </location>
</feature>
<dbReference type="AlphaFoldDB" id="A0AAV0R956"/>
<evidence type="ECO:0008006" key="11">
    <source>
        <dbReference type="Google" id="ProtNLM"/>
    </source>
</evidence>
<accession>A0AAV0R956</accession>
<evidence type="ECO:0000256" key="7">
    <source>
        <dbReference type="ARBA" id="ARBA00023242"/>
    </source>
</evidence>
<gene>
    <name evidence="9" type="ORF">LITE_LOCUS46999</name>
</gene>
<keyword evidence="4" id="KW-0653">Protein transport</keyword>
<dbReference type="Gene3D" id="6.10.140.1350">
    <property type="match status" value="1"/>
</dbReference>
<evidence type="ECO:0000313" key="10">
    <source>
        <dbReference type="Proteomes" id="UP001154282"/>
    </source>
</evidence>
<evidence type="ECO:0000256" key="8">
    <source>
        <dbReference type="SAM" id="MobiDB-lite"/>
    </source>
</evidence>
<proteinExistence type="predicted"/>
<evidence type="ECO:0000256" key="6">
    <source>
        <dbReference type="ARBA" id="ARBA00023132"/>
    </source>
</evidence>
<dbReference type="GO" id="GO:0008139">
    <property type="term" value="F:nuclear localization sequence binding"/>
    <property type="evidence" value="ECO:0007669"/>
    <property type="project" value="InterPro"/>
</dbReference>
<dbReference type="InterPro" id="IPR024882">
    <property type="entry name" value="NUP58/p45/49"/>
</dbReference>
<feature type="compositionally biased region" description="Basic residues" evidence="8">
    <location>
        <begin position="485"/>
        <end position="494"/>
    </location>
</feature>
<comment type="subcellular location">
    <subcellularLocation>
        <location evidence="1">Nucleus</location>
        <location evidence="1">Nuclear pore complex</location>
    </subcellularLocation>
</comment>
<feature type="region of interest" description="Disordered" evidence="8">
    <location>
        <begin position="329"/>
        <end position="370"/>
    </location>
</feature>
<feature type="region of interest" description="Disordered" evidence="8">
    <location>
        <begin position="193"/>
        <end position="214"/>
    </location>
</feature>
<evidence type="ECO:0000256" key="4">
    <source>
        <dbReference type="ARBA" id="ARBA00022927"/>
    </source>
</evidence>
<evidence type="ECO:0000256" key="1">
    <source>
        <dbReference type="ARBA" id="ARBA00004567"/>
    </source>
</evidence>
<dbReference type="PANTHER" id="PTHR13437">
    <property type="entry name" value="NUCLEOPORIN P58/P45 NUCLEOPORIN-LIKE PROTEIN 1"/>
    <property type="match status" value="1"/>
</dbReference>
<dbReference type="PANTHER" id="PTHR13437:SF2">
    <property type="entry name" value="NUCLEOPORIN P58_P45"/>
    <property type="match status" value="1"/>
</dbReference>
<dbReference type="Proteomes" id="UP001154282">
    <property type="component" value="Unassembled WGS sequence"/>
</dbReference>
<feature type="compositionally biased region" description="Low complexity" evidence="8">
    <location>
        <begin position="444"/>
        <end position="482"/>
    </location>
</feature>
<feature type="compositionally biased region" description="Low complexity" evidence="8">
    <location>
        <begin position="360"/>
        <end position="370"/>
    </location>
</feature>
<keyword evidence="2" id="KW-0813">Transport</keyword>
<protein>
    <recommendedName>
        <fullName evidence="11">Nuclear pore complex protein NUP58</fullName>
    </recommendedName>
</protein>
<dbReference type="GO" id="GO:0015031">
    <property type="term" value="P:protein transport"/>
    <property type="evidence" value="ECO:0007669"/>
    <property type="project" value="UniProtKB-KW"/>
</dbReference>
<evidence type="ECO:0000256" key="2">
    <source>
        <dbReference type="ARBA" id="ARBA00022448"/>
    </source>
</evidence>
<organism evidence="9 10">
    <name type="scientific">Linum tenue</name>
    <dbReference type="NCBI Taxonomy" id="586396"/>
    <lineage>
        <taxon>Eukaryota</taxon>
        <taxon>Viridiplantae</taxon>
        <taxon>Streptophyta</taxon>
        <taxon>Embryophyta</taxon>
        <taxon>Tracheophyta</taxon>
        <taxon>Spermatophyta</taxon>
        <taxon>Magnoliopsida</taxon>
        <taxon>eudicotyledons</taxon>
        <taxon>Gunneridae</taxon>
        <taxon>Pentapetalae</taxon>
        <taxon>rosids</taxon>
        <taxon>fabids</taxon>
        <taxon>Malpighiales</taxon>
        <taxon>Linaceae</taxon>
        <taxon>Linum</taxon>
    </lineage>
</organism>
<evidence type="ECO:0000313" key="9">
    <source>
        <dbReference type="EMBL" id="CAI0553910.1"/>
    </source>
</evidence>
<evidence type="ECO:0000256" key="5">
    <source>
        <dbReference type="ARBA" id="ARBA00023010"/>
    </source>
</evidence>
<dbReference type="GO" id="GO:0051028">
    <property type="term" value="P:mRNA transport"/>
    <property type="evidence" value="ECO:0007669"/>
    <property type="project" value="UniProtKB-KW"/>
</dbReference>
<keyword evidence="10" id="KW-1185">Reference proteome</keyword>
<comment type="caution">
    <text evidence="9">The sequence shown here is derived from an EMBL/GenBank/DDBJ whole genome shotgun (WGS) entry which is preliminary data.</text>
</comment>
<dbReference type="SUPFAM" id="SSF81995">
    <property type="entry name" value="beta-sandwich domain of Sec23/24"/>
    <property type="match status" value="1"/>
</dbReference>
<keyword evidence="3" id="KW-0509">mRNA transport</keyword>
<name>A0AAV0R956_9ROSI</name>
<dbReference type="GO" id="GO:0017056">
    <property type="term" value="F:structural constituent of nuclear pore"/>
    <property type="evidence" value="ECO:0007669"/>
    <property type="project" value="InterPro"/>
</dbReference>
<keyword evidence="7" id="KW-0539">Nucleus</keyword>
<feature type="compositionally biased region" description="Basic and acidic residues" evidence="8">
    <location>
        <begin position="329"/>
        <end position="339"/>
    </location>
</feature>
<keyword evidence="5" id="KW-0811">Translocation</keyword>
<dbReference type="EMBL" id="CAMGYJ010000010">
    <property type="protein sequence ID" value="CAI0553910.1"/>
    <property type="molecule type" value="Genomic_DNA"/>
</dbReference>
<sequence length="494" mass="53979">MAFSFSTPQQQQQTPSFFQSQPQQQQQQQPFSSSFFPQQQQQQQQQQSQLFQPQQQQLQQQTQQQQLFLFTNDKAPATYSTKWADLHPDSQKLLLLIEERILEHRDESNRLDQCSRLYDSSVLNEGFELDASHIVQVFCLYLLELGGINTAMERQKAVLHELMSNVKDMLRNTEMAVRSFMMLRPRFIHPTAGGSSNVTAPSQPPNSASQPSSTSLGPVFDFYSGLPKKPSPFLQQTVVRFEKYLGECRQWIEELEQLLLLDSYRNSSHPESTLLQSLPKVMSNVHDFFVHVASKVESIHQYIESMRTAYLADQRRRGDVNDPFLEADRRETAKQEAAAKRVHPTLHLPASNSQPSNQVAGLLPAPAASSTAPHTSLAAAAGPAAPSGTGLSLFSTPSSSAPVSSMSGSSLFGTPTPSAPPTSSLFGTSSASLFSPASTPSLFSNPASAFAPTTTPAAASSPFPNPFASGAAIASGASLTGSRSAKPKSRTSRR</sequence>
<feature type="region of interest" description="Disordered" evidence="8">
    <location>
        <begin position="1"/>
        <end position="48"/>
    </location>
</feature>
<reference evidence="9" key="1">
    <citation type="submission" date="2022-08" db="EMBL/GenBank/DDBJ databases">
        <authorList>
            <person name="Gutierrez-Valencia J."/>
        </authorList>
    </citation>
    <scope>NUCLEOTIDE SEQUENCE</scope>
</reference>
<keyword evidence="6" id="KW-0906">Nuclear pore complex</keyword>
<evidence type="ECO:0000256" key="3">
    <source>
        <dbReference type="ARBA" id="ARBA00022816"/>
    </source>
</evidence>
<feature type="region of interest" description="Disordered" evidence="8">
    <location>
        <begin position="444"/>
        <end position="494"/>
    </location>
</feature>
<feature type="compositionally biased region" description="Low complexity" evidence="8">
    <location>
        <begin position="199"/>
        <end position="214"/>
    </location>
</feature>
<dbReference type="GO" id="GO:0005643">
    <property type="term" value="C:nuclear pore"/>
    <property type="evidence" value="ECO:0007669"/>
    <property type="project" value="UniProtKB-SubCell"/>
</dbReference>
<feature type="compositionally biased region" description="Polar residues" evidence="8">
    <location>
        <begin position="350"/>
        <end position="359"/>
    </location>
</feature>